<dbReference type="RefSeq" id="WP_197005973.1">
    <property type="nucleotide sequence ID" value="NZ_BONS01000012.1"/>
</dbReference>
<sequence length="192" mass="20455">MNQLSLFAAESTDRSPLDLAGLLAGPGQLVRMGGTARVSVVVADEWRALALTAEYAARGLGGDRTPTAEEHISVRTVYSKELAPLGSWLRGAVKMPPPDLELDGHKLRLWVIAAGGPGDNRSYHLPLTATDERSWRAVGAAIARAGLPAELVGPRAGGPAYRIVGRRRMSRLAELVGPVPRGAPEGSWPERR</sequence>
<dbReference type="AlphaFoldDB" id="A0A8J7GVF6"/>
<reference evidence="1" key="1">
    <citation type="submission" date="2020-11" db="EMBL/GenBank/DDBJ databases">
        <title>Sequencing the genomes of 1000 actinobacteria strains.</title>
        <authorList>
            <person name="Klenk H.-P."/>
        </authorList>
    </citation>
    <scope>NUCLEOTIDE SEQUENCE</scope>
    <source>
        <strain evidence="1">DSM 45356</strain>
    </source>
</reference>
<comment type="caution">
    <text evidence="1">The sequence shown here is derived from an EMBL/GenBank/DDBJ whole genome shotgun (WGS) entry which is preliminary data.</text>
</comment>
<dbReference type="EMBL" id="JADOUF010000001">
    <property type="protein sequence ID" value="MBG6139304.1"/>
    <property type="molecule type" value="Genomic_DNA"/>
</dbReference>
<protein>
    <submittedName>
        <fullName evidence="1">Uncharacterized protein</fullName>
    </submittedName>
</protein>
<proteinExistence type="predicted"/>
<dbReference type="Proteomes" id="UP000622552">
    <property type="component" value="Unassembled WGS sequence"/>
</dbReference>
<gene>
    <name evidence="1" type="ORF">IW245_005498</name>
</gene>
<accession>A0A8J7GVF6</accession>
<name>A0A8J7GVF6_9ACTN</name>
<evidence type="ECO:0000313" key="1">
    <source>
        <dbReference type="EMBL" id="MBG6139304.1"/>
    </source>
</evidence>
<organism evidence="1 2">
    <name type="scientific">Longispora fulva</name>
    <dbReference type="NCBI Taxonomy" id="619741"/>
    <lineage>
        <taxon>Bacteria</taxon>
        <taxon>Bacillati</taxon>
        <taxon>Actinomycetota</taxon>
        <taxon>Actinomycetes</taxon>
        <taxon>Micromonosporales</taxon>
        <taxon>Micromonosporaceae</taxon>
        <taxon>Longispora</taxon>
    </lineage>
</organism>
<keyword evidence="2" id="KW-1185">Reference proteome</keyword>
<evidence type="ECO:0000313" key="2">
    <source>
        <dbReference type="Proteomes" id="UP000622552"/>
    </source>
</evidence>